<evidence type="ECO:0000259" key="2">
    <source>
        <dbReference type="Pfam" id="PF01757"/>
    </source>
</evidence>
<sequence length="382" mass="42489">MEPKKYAYIDALRGIAVLAVLLVHCALVGVNTPTHPVFAAVVQQGARGVQLFYVLSALTLYLSMRNRTTQEQRPTLNFFLRRFFRIAPLFYCAMLYFLWQEGWGPRYWLGNQPGITGTQLLATATFTNGWNPRWMNSIVPGGWSIAVEMSFYLLLPLLFVTITTLRRAVGLAVLTTLVAVGCYALLSRYPLIPETDLWHNYLFLSFPIQLPVFAMGIVLYFLLRAAPPALAAAPDPARAGLLLLTGGLLLARFTLDTLVPNYLCFGAVFVLLTYALAQHPVRGLVNPFTEYVGKISYSMYLTHLAVLRLMEQFGLADFILAPELAPGLANYALRYLTLLGLDLAVATLTYHLIEQPGMALSRRLIKRLEKMPAPVASVRAAV</sequence>
<dbReference type="InterPro" id="IPR002656">
    <property type="entry name" value="Acyl_transf_3_dom"/>
</dbReference>
<keyword evidence="1" id="KW-0812">Transmembrane</keyword>
<feature type="transmembrane region" description="Helical" evidence="1">
    <location>
        <begin position="168"/>
        <end position="186"/>
    </location>
</feature>
<keyword evidence="3" id="KW-0808">Transferase</keyword>
<name>A0ABP7MD88_9BACT</name>
<accession>A0ABP7MD88</accession>
<feature type="transmembrane region" description="Helical" evidence="1">
    <location>
        <begin position="12"/>
        <end position="31"/>
    </location>
</feature>
<feature type="transmembrane region" description="Helical" evidence="1">
    <location>
        <begin position="198"/>
        <end position="223"/>
    </location>
</feature>
<dbReference type="PANTHER" id="PTHR23028">
    <property type="entry name" value="ACETYLTRANSFERASE"/>
    <property type="match status" value="1"/>
</dbReference>
<dbReference type="RefSeq" id="WP_345109154.1">
    <property type="nucleotide sequence ID" value="NZ_BAABDH010000003.1"/>
</dbReference>
<dbReference type="PANTHER" id="PTHR23028:SF53">
    <property type="entry name" value="ACYL_TRANSF_3 DOMAIN-CONTAINING PROTEIN"/>
    <property type="match status" value="1"/>
</dbReference>
<keyword evidence="4" id="KW-1185">Reference proteome</keyword>
<feature type="transmembrane region" description="Helical" evidence="1">
    <location>
        <begin position="259"/>
        <end position="277"/>
    </location>
</feature>
<feature type="transmembrane region" description="Helical" evidence="1">
    <location>
        <begin position="83"/>
        <end position="99"/>
    </location>
</feature>
<feature type="transmembrane region" description="Helical" evidence="1">
    <location>
        <begin position="141"/>
        <end position="161"/>
    </location>
</feature>
<keyword evidence="1" id="KW-0472">Membrane</keyword>
<feature type="domain" description="Acyltransferase 3" evidence="2">
    <location>
        <begin position="7"/>
        <end position="347"/>
    </location>
</feature>
<comment type="caution">
    <text evidence="3">The sequence shown here is derived from an EMBL/GenBank/DDBJ whole genome shotgun (WGS) entry which is preliminary data.</text>
</comment>
<dbReference type="InterPro" id="IPR050879">
    <property type="entry name" value="Acyltransferase_3"/>
</dbReference>
<evidence type="ECO:0000256" key="1">
    <source>
        <dbReference type="SAM" id="Phobius"/>
    </source>
</evidence>
<proteinExistence type="predicted"/>
<keyword evidence="1" id="KW-1133">Transmembrane helix</keyword>
<reference evidence="4" key="1">
    <citation type="journal article" date="2019" name="Int. J. Syst. Evol. Microbiol.">
        <title>The Global Catalogue of Microorganisms (GCM) 10K type strain sequencing project: providing services to taxonomists for standard genome sequencing and annotation.</title>
        <authorList>
            <consortium name="The Broad Institute Genomics Platform"/>
            <consortium name="The Broad Institute Genome Sequencing Center for Infectious Disease"/>
            <person name="Wu L."/>
            <person name="Ma J."/>
        </authorList>
    </citation>
    <scope>NUCLEOTIDE SEQUENCE [LARGE SCALE GENOMIC DNA]</scope>
    <source>
        <strain evidence="4">JCM 17214</strain>
    </source>
</reference>
<keyword evidence="3" id="KW-0012">Acyltransferase</keyword>
<protein>
    <submittedName>
        <fullName evidence="3">Acyltransferase</fullName>
    </submittedName>
</protein>
<dbReference type="Proteomes" id="UP001499909">
    <property type="component" value="Unassembled WGS sequence"/>
</dbReference>
<organism evidence="3 4">
    <name type="scientific">Hymenobacter algoricola</name>
    <dbReference type="NCBI Taxonomy" id="486267"/>
    <lineage>
        <taxon>Bacteria</taxon>
        <taxon>Pseudomonadati</taxon>
        <taxon>Bacteroidota</taxon>
        <taxon>Cytophagia</taxon>
        <taxon>Cytophagales</taxon>
        <taxon>Hymenobacteraceae</taxon>
        <taxon>Hymenobacter</taxon>
    </lineage>
</organism>
<feature type="transmembrane region" description="Helical" evidence="1">
    <location>
        <begin position="37"/>
        <end position="62"/>
    </location>
</feature>
<gene>
    <name evidence="3" type="ORF">GCM10022406_03330</name>
</gene>
<dbReference type="EMBL" id="BAABDH010000003">
    <property type="protein sequence ID" value="GAA3920265.1"/>
    <property type="molecule type" value="Genomic_DNA"/>
</dbReference>
<dbReference type="Pfam" id="PF01757">
    <property type="entry name" value="Acyl_transf_3"/>
    <property type="match status" value="1"/>
</dbReference>
<evidence type="ECO:0000313" key="4">
    <source>
        <dbReference type="Proteomes" id="UP001499909"/>
    </source>
</evidence>
<evidence type="ECO:0000313" key="3">
    <source>
        <dbReference type="EMBL" id="GAA3920265.1"/>
    </source>
</evidence>
<feature type="transmembrane region" description="Helical" evidence="1">
    <location>
        <begin position="332"/>
        <end position="353"/>
    </location>
</feature>
<dbReference type="GO" id="GO:0016746">
    <property type="term" value="F:acyltransferase activity"/>
    <property type="evidence" value="ECO:0007669"/>
    <property type="project" value="UniProtKB-KW"/>
</dbReference>